<proteinExistence type="predicted"/>
<dbReference type="Proteomes" id="UP000003412">
    <property type="component" value="Chromosome"/>
</dbReference>
<evidence type="ECO:0000313" key="2">
    <source>
        <dbReference type="Proteomes" id="UP000003412"/>
    </source>
</evidence>
<name>A0ABP2K110_9LIST</name>
<sequence>DFIEKNAASTVVPMVITNSSEGKYDFDFHDVTKAEAGKTEVLTTNLK</sequence>
<protein>
    <submittedName>
        <fullName evidence="1">Glucose-specific phosphotransferase enzyme IIA component</fullName>
    </submittedName>
</protein>
<evidence type="ECO:0000313" key="1">
    <source>
        <dbReference type="EMBL" id="EFR88173.1"/>
    </source>
</evidence>
<accession>A0ABP2K110</accession>
<organism evidence="1 2">
    <name type="scientific">Listeria marthii FSL S4-120</name>
    <dbReference type="NCBI Taxonomy" id="702457"/>
    <lineage>
        <taxon>Bacteria</taxon>
        <taxon>Bacillati</taxon>
        <taxon>Bacillota</taxon>
        <taxon>Bacilli</taxon>
        <taxon>Bacillales</taxon>
        <taxon>Listeriaceae</taxon>
        <taxon>Listeria</taxon>
    </lineage>
</organism>
<comment type="caution">
    <text evidence="1">The sequence shown here is derived from an EMBL/GenBank/DDBJ whole genome shotgun (WGS) entry which is preliminary data.</text>
</comment>
<gene>
    <name evidence="1" type="ORF">NT05LM_1235a</name>
</gene>
<feature type="non-terminal residue" evidence="1">
    <location>
        <position position="1"/>
    </location>
</feature>
<dbReference type="EMBL" id="ADXF01000510">
    <property type="protein sequence ID" value="EFR88173.1"/>
    <property type="molecule type" value="Genomic_DNA"/>
</dbReference>
<keyword evidence="2" id="KW-1185">Reference proteome</keyword>
<reference evidence="1 2" key="1">
    <citation type="journal article" date="2010" name="Microbiol. Resour. Announc.">
        <title>Comparative genomics of the bacterial genus Listeria: Genome evolution is characterized by limited gene acquisition and limited gene loss.</title>
        <authorList>
            <person name="den Bakker H.C."/>
            <person name="Cummings C.A."/>
            <person name="Ferreira V."/>
            <person name="Vatta P."/>
            <person name="Orsi R.H."/>
            <person name="Degoricija L."/>
            <person name="Barker M."/>
            <person name="Petrauskene O."/>
            <person name="Furtado M.R."/>
            <person name="Wiedmann M."/>
        </authorList>
    </citation>
    <scope>NUCLEOTIDE SEQUENCE [LARGE SCALE GENOMIC DNA]</scope>
    <source>
        <strain evidence="1 2">FSL S4-120</strain>
    </source>
</reference>